<comment type="subcellular location">
    <subcellularLocation>
        <location evidence="1">Nucleus</location>
        <location evidence="1">Nucleolus</location>
    </subcellularLocation>
</comment>
<dbReference type="PANTHER" id="PTHR17039:SF0">
    <property type="entry name" value="U3 SMALL NUCLEOLAR RIBONUCLEOPROTEIN PROTEIN MPP10"/>
    <property type="match status" value="1"/>
</dbReference>
<feature type="compositionally biased region" description="Basic and acidic residues" evidence="7">
    <location>
        <begin position="465"/>
        <end position="491"/>
    </location>
</feature>
<keyword evidence="5 8" id="KW-0687">Ribonucleoprotein</keyword>
<dbReference type="InterPro" id="IPR012173">
    <property type="entry name" value="Mpp10"/>
</dbReference>
<feature type="compositionally biased region" description="Basic and acidic residues" evidence="7">
    <location>
        <begin position="551"/>
        <end position="563"/>
    </location>
</feature>
<dbReference type="GO" id="GO:0006364">
    <property type="term" value="P:rRNA processing"/>
    <property type="evidence" value="ECO:0007669"/>
    <property type="project" value="UniProtKB-KW"/>
</dbReference>
<feature type="compositionally biased region" description="Basic residues" evidence="7">
    <location>
        <begin position="1241"/>
        <end position="1256"/>
    </location>
</feature>
<feature type="compositionally biased region" description="Basic and acidic residues" evidence="7">
    <location>
        <begin position="598"/>
        <end position="610"/>
    </location>
</feature>
<feature type="region of interest" description="Disordered" evidence="7">
    <location>
        <begin position="940"/>
        <end position="1008"/>
    </location>
</feature>
<feature type="region of interest" description="Disordered" evidence="7">
    <location>
        <begin position="1318"/>
        <end position="1341"/>
    </location>
</feature>
<organism evidence="8">
    <name type="scientific">Ascaris suum</name>
    <name type="common">Pig roundworm</name>
    <name type="synonym">Ascaris lumbricoides</name>
    <dbReference type="NCBI Taxonomy" id="6253"/>
    <lineage>
        <taxon>Eukaryota</taxon>
        <taxon>Metazoa</taxon>
        <taxon>Ecdysozoa</taxon>
        <taxon>Nematoda</taxon>
        <taxon>Chromadorea</taxon>
        <taxon>Rhabditida</taxon>
        <taxon>Spirurina</taxon>
        <taxon>Ascaridomorpha</taxon>
        <taxon>Ascaridoidea</taxon>
        <taxon>Ascarididae</taxon>
        <taxon>Ascaris</taxon>
    </lineage>
</organism>
<evidence type="ECO:0000256" key="1">
    <source>
        <dbReference type="ARBA" id="ARBA00004604"/>
    </source>
</evidence>
<keyword evidence="2" id="KW-0690">Ribosome biogenesis</keyword>
<evidence type="ECO:0000256" key="5">
    <source>
        <dbReference type="ARBA" id="ARBA00023274"/>
    </source>
</evidence>
<name>F1KRW2_ASCSU</name>
<dbReference type="GO" id="GO:0005732">
    <property type="term" value="C:sno(s)RNA-containing ribonucleoprotein complex"/>
    <property type="evidence" value="ECO:0007669"/>
    <property type="project" value="InterPro"/>
</dbReference>
<dbReference type="GO" id="GO:0034457">
    <property type="term" value="C:Mpp10 complex"/>
    <property type="evidence" value="ECO:0007669"/>
    <property type="project" value="InterPro"/>
</dbReference>
<feature type="compositionally biased region" description="Polar residues" evidence="7">
    <location>
        <begin position="99"/>
        <end position="111"/>
    </location>
</feature>
<dbReference type="PANTHER" id="PTHR17039">
    <property type="entry name" value="U3 SMALL NUCLEOLAR RIBONUCLEOPROTEIN PROTEIN MPP10"/>
    <property type="match status" value="1"/>
</dbReference>
<proteinExistence type="evidence at transcript level"/>
<feature type="compositionally biased region" description="Basic and acidic residues" evidence="7">
    <location>
        <begin position="501"/>
        <end position="540"/>
    </location>
</feature>
<feature type="region of interest" description="Disordered" evidence="7">
    <location>
        <begin position="436"/>
        <end position="610"/>
    </location>
</feature>
<dbReference type="GO" id="GO:0032040">
    <property type="term" value="C:small-subunit processome"/>
    <property type="evidence" value="ECO:0007669"/>
    <property type="project" value="TreeGrafter"/>
</dbReference>
<reference evidence="8" key="1">
    <citation type="journal article" date="2011" name="Genome Res.">
        <title>Deep small RNA sequencing from the nematode Ascaris reveals conservation, functional diversification, and novel developmental profiles.</title>
        <authorList>
            <person name="Wang J."/>
            <person name="Czech B."/>
            <person name="Crunk A."/>
            <person name="Wallace A."/>
            <person name="Mitreva M."/>
            <person name="Hannon G.J."/>
            <person name="Davis R.E."/>
        </authorList>
    </citation>
    <scope>NUCLEOTIDE SEQUENCE</scope>
</reference>
<evidence type="ECO:0000256" key="3">
    <source>
        <dbReference type="ARBA" id="ARBA00022552"/>
    </source>
</evidence>
<feature type="region of interest" description="Disordered" evidence="7">
    <location>
        <begin position="315"/>
        <end position="336"/>
    </location>
</feature>
<accession>F1KRW2</accession>
<feature type="region of interest" description="Disordered" evidence="7">
    <location>
        <begin position="148"/>
        <end position="191"/>
    </location>
</feature>
<feature type="compositionally biased region" description="Basic and acidic residues" evidence="7">
    <location>
        <begin position="1282"/>
        <end position="1294"/>
    </location>
</feature>
<feature type="compositionally biased region" description="Basic and acidic residues" evidence="7">
    <location>
        <begin position="997"/>
        <end position="1008"/>
    </location>
</feature>
<evidence type="ECO:0000256" key="2">
    <source>
        <dbReference type="ARBA" id="ARBA00022517"/>
    </source>
</evidence>
<comment type="similarity">
    <text evidence="6">Belongs to the MPP10 family.</text>
</comment>
<feature type="compositionally biased region" description="Acidic residues" evidence="7">
    <location>
        <begin position="854"/>
        <end position="865"/>
    </location>
</feature>
<feature type="compositionally biased region" description="Basic and acidic residues" evidence="7">
    <location>
        <begin position="1"/>
        <end position="27"/>
    </location>
</feature>
<feature type="compositionally biased region" description="Basic and acidic residues" evidence="7">
    <location>
        <begin position="1218"/>
        <end position="1240"/>
    </location>
</feature>
<protein>
    <submittedName>
        <fullName evidence="8">U3 small nucleolar ribonucleoprotein protein MPP10</fullName>
    </submittedName>
</protein>
<feature type="compositionally biased region" description="Basic and acidic residues" evidence="7">
    <location>
        <begin position="866"/>
        <end position="881"/>
    </location>
</feature>
<feature type="region of interest" description="Disordered" evidence="7">
    <location>
        <begin position="1"/>
        <end position="118"/>
    </location>
</feature>
<feature type="compositionally biased region" description="Basic and acidic residues" evidence="7">
    <location>
        <begin position="321"/>
        <end position="336"/>
    </location>
</feature>
<dbReference type="Pfam" id="PF04006">
    <property type="entry name" value="Mpp10"/>
    <property type="match status" value="1"/>
</dbReference>
<dbReference type="EMBL" id="JI164855">
    <property type="protein sequence ID" value="ADY40616.1"/>
    <property type="molecule type" value="mRNA"/>
</dbReference>
<feature type="region of interest" description="Disordered" evidence="7">
    <location>
        <begin position="854"/>
        <end position="882"/>
    </location>
</feature>
<keyword evidence="3" id="KW-0698">rRNA processing</keyword>
<evidence type="ECO:0000313" key="8">
    <source>
        <dbReference type="EMBL" id="ADY40616.1"/>
    </source>
</evidence>
<feature type="region of interest" description="Disordered" evidence="7">
    <location>
        <begin position="1218"/>
        <end position="1297"/>
    </location>
</feature>
<evidence type="ECO:0000256" key="6">
    <source>
        <dbReference type="ARBA" id="ARBA00029455"/>
    </source>
</evidence>
<evidence type="ECO:0000256" key="7">
    <source>
        <dbReference type="SAM" id="MobiDB-lite"/>
    </source>
</evidence>
<evidence type="ECO:0000256" key="4">
    <source>
        <dbReference type="ARBA" id="ARBA00023242"/>
    </source>
</evidence>
<sequence length="1341" mass="150827">MSEEPLRRSERLKSRERSVSVDVRRSSSVETLCSDGNDSISAKGTKRRRQKRPASTSISPRRSKRLTSLEPDNSPEEDAVASKTASRSPPSRSEKEWSLESNGSGDSTASASKRRHRATIVAVEPRVEMIKEEEEAADAESSASRIAYHTRSHGPSREVEQSVLTPKRRTSRRISEAEAKIAPMEEDDPHRTATVHLVVGGVGQKSSSIVDDIANATKNNLDEKAVGQEKTLIVQEITDDQNDLREDLYSANNGTAHMEKEALSQKVVSPVMSCSSDKKVGECTGLEEGQEATIVVPSLVEEELMTKFSIESPSSQAVNRIEQDSNEEKDAGHMKGDDSLTSGHQEMDNWNAHVAMDETHAREIVIEEATEESRAIADAGVPSLPCSTSFKVQSPAECLSSKLNVVISDDKLDTPKEGSFGMVEVQVEQSLVLNGSSADAKEMETADDQLLQADKEEVEGLQAADRTKKQEVEADDRRRGSEIEADEKANTDEETELDAEEKEKKHEFNSDSGVEDQKREAYEKVEKQQGERCSSEKSTEKGSTSGYETTSFKEELITIKENECPTEDSDSTEASTDLKKKKRKKSEHLSELKASPATKEESEKAKKLDKHSDHMFCADFEPLVSGTTEEKGKEALIGPLEYISSSDYYIVASKQNELDMKEAERESLLTDMASEKETLKKKKKARLADEKTDHLVQSYDAEKGGEMEQDVGGGEDGIGCWPPVDDVTFLWTNRNKDQFLIGDLKAAYSFVANFGEGDVNLPNELVVENLESIWQQIAARNKKVSKRFKKYASLLEIPVPTGKVKKRDKEDVEEIRFEEATASEQDEVLEVEDAEAGTDLFNLKEEDLEDLERELDETKDEEDKDIGEGDEKDEISKQEPKKYRRTVVDDQFFSLAEMEDYLNNEERKDASKGFFDDIEDGDDTADFPVDYHYSDFFSSVEGETSSAAVLKKKKTKSEKLTATNKADKSEEGGKRKKKKKKVQFDVDEENEDEEALPDERFSNGNVEERPILLGAVEHERNEETEFEKRQKKVRSKIAAIEEANLARRKWEMGGEVSSFERDENTLLEQHIAFEHSAKSAPIITVDSTAKLEALIIQRIKDKAFDDVERKVREPEASSSYRASVEEPLVKKSLAEVYEEQFQKAQEGESRDVKVDEKIAEIEKLMNDLFKKLDALSHFRYIPAETRPEVRIVSNVASLQKEEVGPMASTDDVLMAPEEIKKHEKGAIKSKEERDETDRARERRKKKKMQRIKVLSKRPREEQDVASSSLNEVPKRTKKKRPVDRSGVDGDDRSATENIKTTFFFKQLHQTVANELKEKTNETAKKKMQRLAKHSAGASYVL</sequence>
<feature type="compositionally biased region" description="Acidic residues" evidence="7">
    <location>
        <begin position="985"/>
        <end position="996"/>
    </location>
</feature>
<keyword evidence="4" id="KW-0539">Nucleus</keyword>